<dbReference type="SUPFAM" id="SSF52540">
    <property type="entry name" value="P-loop containing nucleoside triphosphate hydrolases"/>
    <property type="match status" value="1"/>
</dbReference>
<dbReference type="Gene3D" id="3.30.70.240">
    <property type="match status" value="1"/>
</dbReference>
<dbReference type="InterPro" id="IPR000795">
    <property type="entry name" value="T_Tr_GTP-bd_dom"/>
</dbReference>
<dbReference type="GO" id="GO:0003746">
    <property type="term" value="F:translation elongation factor activity"/>
    <property type="evidence" value="ECO:0007669"/>
    <property type="project" value="UniProtKB-KW"/>
</dbReference>
<dbReference type="InterPro" id="IPR006297">
    <property type="entry name" value="EF-4"/>
</dbReference>
<name>A0ABZ2GX38_9GAMM</name>
<dbReference type="Gene3D" id="3.30.70.2570">
    <property type="entry name" value="Elongation factor 4, C-terminal domain"/>
    <property type="match status" value="1"/>
</dbReference>
<protein>
    <recommendedName>
        <fullName evidence="7">Elongation factor 4</fullName>
        <shortName evidence="7">EF-4</shortName>
        <ecNumber evidence="7">3.6.5.n1</ecNumber>
    </recommendedName>
    <alternativeName>
        <fullName evidence="7">Ribosomal back-translocase LepA</fullName>
    </alternativeName>
</protein>
<evidence type="ECO:0000256" key="2">
    <source>
        <dbReference type="ARBA" id="ARBA00022741"/>
    </source>
</evidence>
<feature type="binding site" evidence="7">
    <location>
        <begin position="14"/>
        <end position="19"/>
    </location>
    <ligand>
        <name>GTP</name>
        <dbReference type="ChEBI" id="CHEBI:37565"/>
    </ligand>
</feature>
<dbReference type="CDD" id="cd01890">
    <property type="entry name" value="LepA"/>
    <property type="match status" value="1"/>
</dbReference>
<gene>
    <name evidence="7 9" type="primary">lepA</name>
    <name evidence="9" type="ORF">RQL38_02515</name>
</gene>
<dbReference type="Pfam" id="PF00009">
    <property type="entry name" value="GTP_EFTU"/>
    <property type="match status" value="1"/>
</dbReference>
<keyword evidence="2 7" id="KW-0547">Nucleotide-binding</keyword>
<dbReference type="Pfam" id="PF06421">
    <property type="entry name" value="LepA_C"/>
    <property type="match status" value="1"/>
</dbReference>
<dbReference type="InterPro" id="IPR038363">
    <property type="entry name" value="LepA_C_sf"/>
</dbReference>
<dbReference type="NCBIfam" id="TIGR01393">
    <property type="entry name" value="lepA"/>
    <property type="match status" value="1"/>
</dbReference>
<dbReference type="EC" id="3.6.5.n1" evidence="7"/>
<dbReference type="HAMAP" id="MF_00071">
    <property type="entry name" value="LepA"/>
    <property type="match status" value="1"/>
</dbReference>
<dbReference type="InterPro" id="IPR027417">
    <property type="entry name" value="P-loop_NTPase"/>
</dbReference>
<dbReference type="NCBIfam" id="TIGR00231">
    <property type="entry name" value="small_GTP"/>
    <property type="match status" value="1"/>
</dbReference>
<dbReference type="GO" id="GO:0016787">
    <property type="term" value="F:hydrolase activity"/>
    <property type="evidence" value="ECO:0007669"/>
    <property type="project" value="UniProtKB-KW"/>
</dbReference>
<dbReference type="Proteomes" id="UP001360424">
    <property type="component" value="Chromosome"/>
</dbReference>
<dbReference type="Gene3D" id="2.40.30.10">
    <property type="entry name" value="Translation factors"/>
    <property type="match status" value="1"/>
</dbReference>
<keyword evidence="3 7" id="KW-0378">Hydrolase</keyword>
<dbReference type="InterPro" id="IPR031157">
    <property type="entry name" value="G_TR_CS"/>
</dbReference>
<evidence type="ECO:0000256" key="6">
    <source>
        <dbReference type="ARBA" id="ARBA00023136"/>
    </source>
</evidence>
<dbReference type="Pfam" id="PF00679">
    <property type="entry name" value="EFG_C"/>
    <property type="match status" value="1"/>
</dbReference>
<keyword evidence="10" id="KW-1185">Reference proteome</keyword>
<dbReference type="InterPro" id="IPR035647">
    <property type="entry name" value="EFG_III/V"/>
</dbReference>
<keyword evidence="7" id="KW-1003">Cell membrane</keyword>
<dbReference type="PROSITE" id="PS51722">
    <property type="entry name" value="G_TR_2"/>
    <property type="match status" value="1"/>
</dbReference>
<evidence type="ECO:0000313" key="9">
    <source>
        <dbReference type="EMBL" id="WWR12002.1"/>
    </source>
</evidence>
<proteinExistence type="inferred from homology"/>
<comment type="similarity">
    <text evidence="1 7">Belongs to the TRAFAC class translation factor GTPase superfamily. Classic translation factor GTPase family. LepA subfamily.</text>
</comment>
<evidence type="ECO:0000256" key="1">
    <source>
        <dbReference type="ARBA" id="ARBA00005454"/>
    </source>
</evidence>
<dbReference type="InterPro" id="IPR013842">
    <property type="entry name" value="LepA_CTD"/>
</dbReference>
<dbReference type="PROSITE" id="PS00301">
    <property type="entry name" value="G_TR_1"/>
    <property type="match status" value="1"/>
</dbReference>
<dbReference type="InterPro" id="IPR000640">
    <property type="entry name" value="EFG_V-like"/>
</dbReference>
<sequence>MKNIRNFSIIAHVDHGKSTLADRFIQSCGTLSDREMMNQVLDSMDIERERGITIKAQSVSLNYISRSGISYLFNIIDTPGHIDFFYEVSRALSACEGAILLIDATQGIEAQTIGVCREAINKSIKILPVLNKIDLTNKMDLDHILNQFQDLVGIKINNILQVSAKFGLGINNLFESIIDNIPHPKGDINSPLQALIIDSWFNNYLGIVFLVRVMHGFIKKGDSLKIMSNGKTCVADDIGIFTPKRIKKTVLKSGEVGYVVSGIKNIDNNLFLVGDTLTKNDVSACVPLLKFKCSNPKIYSSLFLSDNNDIDFFKKALLKLKLNDASLFFEDEFSEILGCGFRCGFSGKLHMEIIQERLKREYNLSVISTIPTVAYQVLTKDGKLLLVDRPSRILDFNYVKQVLEPIVRANIIVPYDYLGKIINLCIKYCGVQVSITYDTFQVFLVYDFPMNNVILDFFDLLKSKSNGYASLYFNFLKFQLSNVVKMDILINKKIIDIFSVFIRKDMAYYYGKNIVEKLCNIVPRQMFDIVVQSSVNNRIIVKKIIKAFRKNVVDKCYGGDVSRKNKLLNKQKYGKKRMKKIGNVNISKEIFIEIFKFKKNNICM</sequence>
<evidence type="ECO:0000256" key="5">
    <source>
        <dbReference type="ARBA" id="ARBA00023134"/>
    </source>
</evidence>
<keyword evidence="6 7" id="KW-0472">Membrane</keyword>
<accession>A0ABZ2GX38</accession>
<evidence type="ECO:0000256" key="3">
    <source>
        <dbReference type="ARBA" id="ARBA00022801"/>
    </source>
</evidence>
<keyword evidence="4 7" id="KW-0648">Protein biosynthesis</keyword>
<dbReference type="InterPro" id="IPR005225">
    <property type="entry name" value="Small_GTP-bd"/>
</dbReference>
<dbReference type="PANTHER" id="PTHR43512:SF4">
    <property type="entry name" value="TRANSLATION FACTOR GUF1 HOMOLOG, CHLOROPLASTIC"/>
    <property type="match status" value="1"/>
</dbReference>
<evidence type="ECO:0000256" key="4">
    <source>
        <dbReference type="ARBA" id="ARBA00022917"/>
    </source>
</evidence>
<keyword evidence="9" id="KW-0251">Elongation factor</keyword>
<comment type="catalytic activity">
    <reaction evidence="7">
        <text>GTP + H2O = GDP + phosphate + H(+)</text>
        <dbReference type="Rhea" id="RHEA:19669"/>
        <dbReference type="ChEBI" id="CHEBI:15377"/>
        <dbReference type="ChEBI" id="CHEBI:15378"/>
        <dbReference type="ChEBI" id="CHEBI:37565"/>
        <dbReference type="ChEBI" id="CHEBI:43474"/>
        <dbReference type="ChEBI" id="CHEBI:58189"/>
        <dbReference type="EC" id="3.6.5.n1"/>
    </reaction>
</comment>
<dbReference type="RefSeq" id="WP_338521537.1">
    <property type="nucleotide sequence ID" value="NZ_CP135136.1"/>
</dbReference>
<evidence type="ECO:0000256" key="7">
    <source>
        <dbReference type="HAMAP-Rule" id="MF_00071"/>
    </source>
</evidence>
<dbReference type="Gene3D" id="3.40.50.300">
    <property type="entry name" value="P-loop containing nucleotide triphosphate hydrolases"/>
    <property type="match status" value="1"/>
</dbReference>
<dbReference type="Gene3D" id="3.30.70.870">
    <property type="entry name" value="Elongation Factor G (Translational Gtpase), domain 3"/>
    <property type="match status" value="1"/>
</dbReference>
<keyword evidence="5 7" id="KW-0342">GTP-binding</keyword>
<dbReference type="PANTHER" id="PTHR43512">
    <property type="entry name" value="TRANSLATION FACTOR GUF1-RELATED"/>
    <property type="match status" value="1"/>
</dbReference>
<feature type="domain" description="Tr-type G" evidence="8">
    <location>
        <begin position="2"/>
        <end position="185"/>
    </location>
</feature>
<feature type="binding site" evidence="7">
    <location>
        <begin position="131"/>
        <end position="134"/>
    </location>
    <ligand>
        <name>GTP</name>
        <dbReference type="ChEBI" id="CHEBI:37565"/>
    </ligand>
</feature>
<organism evidence="9 10">
    <name type="scientific">Candidatus Legionella polyplacis</name>
    <dbReference type="NCBI Taxonomy" id="2005262"/>
    <lineage>
        <taxon>Bacteria</taxon>
        <taxon>Pseudomonadati</taxon>
        <taxon>Pseudomonadota</taxon>
        <taxon>Gammaproteobacteria</taxon>
        <taxon>Legionellales</taxon>
        <taxon>Legionellaceae</taxon>
        <taxon>Legionella</taxon>
    </lineage>
</organism>
<reference evidence="9" key="1">
    <citation type="submission" date="2023-09" db="EMBL/GenBank/DDBJ databases">
        <title>Genomes of two closely related lineages of the louse Polyplax serrata with different host specificities.</title>
        <authorList>
            <person name="Martinu J."/>
            <person name="Tarabai H."/>
            <person name="Stefka J."/>
            <person name="Hypsa V."/>
        </authorList>
    </citation>
    <scope>NUCLEOTIDE SEQUENCE [LARGE SCALE GENOMIC DNA]</scope>
    <source>
        <strain evidence="9">HR10_N</strain>
    </source>
</reference>
<dbReference type="PRINTS" id="PR00315">
    <property type="entry name" value="ELONGATNFCT"/>
</dbReference>
<comment type="function">
    <text evidence="7">Required for accurate and efficient protein synthesis under certain stress conditions. May act as a fidelity factor of the translation reaction, by catalyzing a one-codon backward translocation of tRNAs on improperly translocated ribosomes. Back-translocation proceeds from a post-translocation (POST) complex to a pre-translocation (PRE) complex, thus giving elongation factor G a second chance to translocate the tRNAs correctly. Binds to ribosomes in a GTP-dependent manner.</text>
</comment>
<dbReference type="EMBL" id="CP135136">
    <property type="protein sequence ID" value="WWR12002.1"/>
    <property type="molecule type" value="Genomic_DNA"/>
</dbReference>
<comment type="subcellular location">
    <subcellularLocation>
        <location evidence="7">Cell membrane</location>
        <topology evidence="7">Peripheral membrane protein</topology>
        <orientation evidence="7">Cytoplasmic side</orientation>
    </subcellularLocation>
</comment>
<evidence type="ECO:0000313" key="10">
    <source>
        <dbReference type="Proteomes" id="UP001360424"/>
    </source>
</evidence>
<evidence type="ECO:0000259" key="8">
    <source>
        <dbReference type="PROSITE" id="PS51722"/>
    </source>
</evidence>
<dbReference type="SUPFAM" id="SSF54980">
    <property type="entry name" value="EF-G C-terminal domain-like"/>
    <property type="match status" value="2"/>
</dbReference>